<sequence length="102" mass="11187">MPGPPATNLRVSVKPHVIQLIEQNSATHYLYSHACIAKLSNGTQQDWPACELAGRPAELREFPQANSPDDLPAGRHIQGSFAFQARTVQAEQKAELYMYGGP</sequence>
<proteinExistence type="predicted"/>
<protein>
    <submittedName>
        <fullName evidence="1">Uncharacterized protein</fullName>
    </submittedName>
</protein>
<dbReference type="EMBL" id="JARBHB010000007">
    <property type="protein sequence ID" value="KAJ8879018.1"/>
    <property type="molecule type" value="Genomic_DNA"/>
</dbReference>
<name>A0ABQ9H3Z6_9NEOP</name>
<organism evidence="1 2">
    <name type="scientific">Dryococelus australis</name>
    <dbReference type="NCBI Taxonomy" id="614101"/>
    <lineage>
        <taxon>Eukaryota</taxon>
        <taxon>Metazoa</taxon>
        <taxon>Ecdysozoa</taxon>
        <taxon>Arthropoda</taxon>
        <taxon>Hexapoda</taxon>
        <taxon>Insecta</taxon>
        <taxon>Pterygota</taxon>
        <taxon>Neoptera</taxon>
        <taxon>Polyneoptera</taxon>
        <taxon>Phasmatodea</taxon>
        <taxon>Verophasmatodea</taxon>
        <taxon>Anareolatae</taxon>
        <taxon>Phasmatidae</taxon>
        <taxon>Eurycanthinae</taxon>
        <taxon>Dryococelus</taxon>
    </lineage>
</organism>
<gene>
    <name evidence="1" type="ORF">PR048_019624</name>
</gene>
<keyword evidence="2" id="KW-1185">Reference proteome</keyword>
<dbReference type="Proteomes" id="UP001159363">
    <property type="component" value="Chromosome 6"/>
</dbReference>
<evidence type="ECO:0000313" key="1">
    <source>
        <dbReference type="EMBL" id="KAJ8879018.1"/>
    </source>
</evidence>
<reference evidence="1 2" key="1">
    <citation type="submission" date="2023-02" db="EMBL/GenBank/DDBJ databases">
        <title>LHISI_Scaffold_Assembly.</title>
        <authorList>
            <person name="Stuart O.P."/>
            <person name="Cleave R."/>
            <person name="Magrath M.J.L."/>
            <person name="Mikheyev A.S."/>
        </authorList>
    </citation>
    <scope>NUCLEOTIDE SEQUENCE [LARGE SCALE GENOMIC DNA]</scope>
    <source>
        <strain evidence="1">Daus_M_001</strain>
        <tissue evidence="1">Leg muscle</tissue>
    </source>
</reference>
<comment type="caution">
    <text evidence="1">The sequence shown here is derived from an EMBL/GenBank/DDBJ whole genome shotgun (WGS) entry which is preliminary data.</text>
</comment>
<evidence type="ECO:0000313" key="2">
    <source>
        <dbReference type="Proteomes" id="UP001159363"/>
    </source>
</evidence>
<accession>A0ABQ9H3Z6</accession>